<reference evidence="10 11" key="1">
    <citation type="submission" date="2018-10" db="EMBL/GenBank/DDBJ databases">
        <title>A high-quality apple genome assembly.</title>
        <authorList>
            <person name="Hu J."/>
        </authorList>
    </citation>
    <scope>NUCLEOTIDE SEQUENCE [LARGE SCALE GENOMIC DNA]</scope>
    <source>
        <strain evidence="11">cv. HFTH1</strain>
        <tissue evidence="10">Young leaf</tissue>
    </source>
</reference>
<dbReference type="Proteomes" id="UP000290289">
    <property type="component" value="Chromosome 15"/>
</dbReference>
<keyword evidence="7" id="KW-0131">Cell cycle</keyword>
<keyword evidence="3" id="KW-0547">Nucleotide-binding</keyword>
<dbReference type="STRING" id="3750.A0A498I1W3"/>
<dbReference type="PANTHER" id="PTHR12172:SF1">
    <property type="entry name" value="P-LOOP CONTAINING NUCLEOSIDE TRIPHOSPHATE HYDROLASES SUPERFAMILY PROTEIN"/>
    <property type="match status" value="1"/>
</dbReference>
<dbReference type="InterPro" id="IPR003959">
    <property type="entry name" value="ATPase_AAA_core"/>
</dbReference>
<keyword evidence="4" id="KW-0227">DNA damage</keyword>
<protein>
    <recommendedName>
        <fullName evidence="9">AAA+ ATPase domain-containing protein</fullName>
    </recommendedName>
</protein>
<organism evidence="10 11">
    <name type="scientific">Malus domestica</name>
    <name type="common">Apple</name>
    <name type="synonym">Pyrus malus</name>
    <dbReference type="NCBI Taxonomy" id="3750"/>
    <lineage>
        <taxon>Eukaryota</taxon>
        <taxon>Viridiplantae</taxon>
        <taxon>Streptophyta</taxon>
        <taxon>Embryophyta</taxon>
        <taxon>Tracheophyta</taxon>
        <taxon>Spermatophyta</taxon>
        <taxon>Magnoliopsida</taxon>
        <taxon>eudicotyledons</taxon>
        <taxon>Gunneridae</taxon>
        <taxon>Pentapetalae</taxon>
        <taxon>rosids</taxon>
        <taxon>fabids</taxon>
        <taxon>Rosales</taxon>
        <taxon>Rosaceae</taxon>
        <taxon>Amygdaloideae</taxon>
        <taxon>Maleae</taxon>
        <taxon>Malus</taxon>
    </lineage>
</organism>
<evidence type="ECO:0000256" key="6">
    <source>
        <dbReference type="ARBA" id="ARBA00023242"/>
    </source>
</evidence>
<feature type="compositionally biased region" description="Acidic residues" evidence="8">
    <location>
        <begin position="50"/>
        <end position="60"/>
    </location>
</feature>
<dbReference type="GO" id="GO:0006281">
    <property type="term" value="P:DNA repair"/>
    <property type="evidence" value="ECO:0007669"/>
    <property type="project" value="InterPro"/>
</dbReference>
<dbReference type="GO" id="GO:0033314">
    <property type="term" value="P:mitotic DNA replication checkpoint signaling"/>
    <property type="evidence" value="ECO:0007669"/>
    <property type="project" value="TreeGrafter"/>
</dbReference>
<dbReference type="GO" id="GO:0016887">
    <property type="term" value="F:ATP hydrolysis activity"/>
    <property type="evidence" value="ECO:0007669"/>
    <property type="project" value="InterPro"/>
</dbReference>
<dbReference type="AlphaFoldDB" id="A0A498I1W3"/>
<evidence type="ECO:0000256" key="1">
    <source>
        <dbReference type="ARBA" id="ARBA00004123"/>
    </source>
</evidence>
<dbReference type="SUPFAM" id="SSF52540">
    <property type="entry name" value="P-loop containing nucleoside triphosphate hydrolases"/>
    <property type="match status" value="1"/>
</dbReference>
<evidence type="ECO:0000256" key="5">
    <source>
        <dbReference type="ARBA" id="ARBA00022840"/>
    </source>
</evidence>
<comment type="caution">
    <text evidence="10">The sequence shown here is derived from an EMBL/GenBank/DDBJ whole genome shotgun (WGS) entry which is preliminary data.</text>
</comment>
<dbReference type="PANTHER" id="PTHR12172">
    <property type="entry name" value="CELL CYCLE CHECKPOINT PROTEIN RAD17"/>
    <property type="match status" value="1"/>
</dbReference>
<dbReference type="GO" id="GO:0000077">
    <property type="term" value="P:DNA damage checkpoint signaling"/>
    <property type="evidence" value="ECO:0007669"/>
    <property type="project" value="TreeGrafter"/>
</dbReference>
<keyword evidence="6" id="KW-0539">Nucleus</keyword>
<dbReference type="SMART" id="SM00382">
    <property type="entry name" value="AAA"/>
    <property type="match status" value="1"/>
</dbReference>
<comment type="similarity">
    <text evidence="2">Belongs to the rad17/RAD24 family.</text>
</comment>
<evidence type="ECO:0000313" key="10">
    <source>
        <dbReference type="EMBL" id="RXH75965.1"/>
    </source>
</evidence>
<dbReference type="InterPro" id="IPR027417">
    <property type="entry name" value="P-loop_NTPase"/>
</dbReference>
<evidence type="ECO:0000256" key="2">
    <source>
        <dbReference type="ARBA" id="ARBA00006168"/>
    </source>
</evidence>
<accession>A0A498I1W3</accession>
<dbReference type="EMBL" id="RDQH01000341">
    <property type="protein sequence ID" value="RXH75965.1"/>
    <property type="molecule type" value="Genomic_DNA"/>
</dbReference>
<dbReference type="Gene3D" id="3.40.50.300">
    <property type="entry name" value="P-loop containing nucleotide triphosphate hydrolases"/>
    <property type="match status" value="1"/>
</dbReference>
<evidence type="ECO:0000259" key="9">
    <source>
        <dbReference type="SMART" id="SM00382"/>
    </source>
</evidence>
<evidence type="ECO:0000256" key="3">
    <source>
        <dbReference type="ARBA" id="ARBA00022741"/>
    </source>
</evidence>
<feature type="domain" description="AAA+ ATPase" evidence="9">
    <location>
        <begin position="392"/>
        <end position="573"/>
    </location>
</feature>
<dbReference type="Pfam" id="PF00004">
    <property type="entry name" value="AAA"/>
    <property type="match status" value="1"/>
</dbReference>
<evidence type="ECO:0000313" key="11">
    <source>
        <dbReference type="Proteomes" id="UP000290289"/>
    </source>
</evidence>
<comment type="subcellular location">
    <subcellularLocation>
        <location evidence="1">Nucleus</location>
    </subcellularLocation>
</comment>
<dbReference type="GO" id="GO:0003689">
    <property type="term" value="F:DNA clamp loader activity"/>
    <property type="evidence" value="ECO:0007669"/>
    <property type="project" value="TreeGrafter"/>
</dbReference>
<name>A0A498I1W3_MALDO</name>
<dbReference type="InterPro" id="IPR003593">
    <property type="entry name" value="AAA+_ATPase"/>
</dbReference>
<feature type="compositionally biased region" description="Basic residues" evidence="8">
    <location>
        <begin position="66"/>
        <end position="77"/>
    </location>
</feature>
<evidence type="ECO:0000256" key="8">
    <source>
        <dbReference type="SAM" id="MobiDB-lite"/>
    </source>
</evidence>
<dbReference type="GO" id="GO:0003682">
    <property type="term" value="F:chromatin binding"/>
    <property type="evidence" value="ECO:0007669"/>
    <property type="project" value="TreeGrafter"/>
</dbReference>
<feature type="region of interest" description="Disordered" evidence="8">
    <location>
        <begin position="39"/>
        <end position="105"/>
    </location>
</feature>
<dbReference type="InterPro" id="IPR004582">
    <property type="entry name" value="Checkpoint_prot_Rad17_Rad24"/>
</dbReference>
<keyword evidence="11" id="KW-1185">Reference proteome</keyword>
<gene>
    <name evidence="10" type="ORF">DVH24_042752</name>
</gene>
<evidence type="ECO:0000256" key="4">
    <source>
        <dbReference type="ARBA" id="ARBA00022763"/>
    </source>
</evidence>
<sequence>MADSAQNESPTTPKRQVVRRKLVQTTLFPLKPQQQLEVNGDLKAVRGNAGDDEYGDDEDFCGSQSKTKRKSKGKKTPPIKAPKKDGKRSTNSTPKKKINGTEVESEDAPRVVTDLRLEARLKAEETSRIFSGMFSGKQIHPFFSICKAGKRKREATEVDGDLSYVGRKDKEITSGPIHVFERTQDDAVFLDWRNWTFCEDTFMKSGPDMECTSSSIFEGSVECLNFEKLPIVFRPCKLSTFQNVVSLDQHCIQQEFAHDISPTVPGFLVDEQLMHYQQSKEVEDNEMLKVDLLSQHTTYIKKSDIEQQKILEERLMSNYSSCGNQPTNSLWTYKYRPMKAIDVCGNHESVNFLSEWLRLWYERDFRANRDLTRCSQSGSDLESEDEEASMKKNNVLLVTGPTGSGKSAAIYACAQEQGFKVLELSASECRNGALVKQRFGEALKSRNFRRSVANPEGSQNKSIVKSLFVDANGMTDLEMADDVIELIAVSDEDSHEATETSVKSVSKEDYSEVKHLILFDDVDIIFLEDRGFIAAIQQIAKTAKGPIILTSNSDNPVLPDSFDRLQVRFTLPSQKELHSLAYMVSASERANIQPLLLERLIECCRGDIRKIFMHLQFWCQGGSFRKDTKMREWYGSLLFDVEAGHLMLPNMLPWDLPSQLSDVVGKEITKALYMMEESPRSMDVIEENLHEIEVQYSMDMPCNGMESLEAKKVEMLSRNGSVHDCYHYTAQTDTASEFSNDLGTPFSSCQRHVRNMQAVVMSDSEDEFMTNGYPIVTDNANDEVLGINPLSEELLIFGAANIDGPCECSELADEVHISETCNSVDISCVPESSFVPETEIDNMPELSSQTVSSDQFANAIKRVSLDDELHGGASNLNKLTFVQGNSDKWGSGCATIAEYSHKEFENQKEHAETVARAYQLMDECSHMDFNEGSRFIQGKKSSAATDLVQDSWDKLRGSRIDLRQYIAFEQPNASQIVMLADRMSNLISETDMLFSKCQSLTNDSFELSMIPLEESDAYSWCDERLLLASTIAQHGFCFYAKRISSVGSKEGSVGRVDLAGEMLANTASTMAFSKLIGKGMRASKASSAERNSETFLPNATSEIQSRVFDVIQSIVPSRTYSNLRGGAHHEYLSSLRHISRSEASRLSEGAEKTTRSRRRRVAPHYLSSGALMLSPEHISLLDHLFQRQPALPSQERQVSLTLNML</sequence>
<dbReference type="GO" id="GO:0005524">
    <property type="term" value="F:ATP binding"/>
    <property type="evidence" value="ECO:0007669"/>
    <property type="project" value="UniProtKB-KW"/>
</dbReference>
<dbReference type="GO" id="GO:0005634">
    <property type="term" value="C:nucleus"/>
    <property type="evidence" value="ECO:0007669"/>
    <property type="project" value="UniProtKB-SubCell"/>
</dbReference>
<keyword evidence="5" id="KW-0067">ATP-binding</keyword>
<proteinExistence type="inferred from homology"/>
<evidence type="ECO:0000256" key="7">
    <source>
        <dbReference type="ARBA" id="ARBA00023306"/>
    </source>
</evidence>